<dbReference type="AlphaFoldDB" id="A0AAV0VNQ2"/>
<evidence type="ECO:0000313" key="1">
    <source>
        <dbReference type="EMBL" id="CAI6345205.1"/>
    </source>
</evidence>
<comment type="caution">
    <text evidence="1">The sequence shown here is derived from an EMBL/GenBank/DDBJ whole genome shotgun (WGS) entry which is preliminary data.</text>
</comment>
<dbReference type="Proteomes" id="UP001160148">
    <property type="component" value="Unassembled WGS sequence"/>
</dbReference>
<proteinExistence type="predicted"/>
<protein>
    <recommendedName>
        <fullName evidence="3">Transposase</fullName>
    </recommendedName>
</protein>
<keyword evidence="2" id="KW-1185">Reference proteome</keyword>
<sequence length="81" mass="9407">MCDMEREFDCLVTFVADTVVRWSCRRGGIRVDTLQQALCERYGPEHFRRKRNADMLAEAVEYLIYTNRVSLSCCEGGDPRP</sequence>
<evidence type="ECO:0000313" key="2">
    <source>
        <dbReference type="Proteomes" id="UP001160148"/>
    </source>
</evidence>
<dbReference type="EMBL" id="CARXXK010000001">
    <property type="protein sequence ID" value="CAI6345205.1"/>
    <property type="molecule type" value="Genomic_DNA"/>
</dbReference>
<organism evidence="1 2">
    <name type="scientific">Macrosiphum euphorbiae</name>
    <name type="common">potato aphid</name>
    <dbReference type="NCBI Taxonomy" id="13131"/>
    <lineage>
        <taxon>Eukaryota</taxon>
        <taxon>Metazoa</taxon>
        <taxon>Ecdysozoa</taxon>
        <taxon>Arthropoda</taxon>
        <taxon>Hexapoda</taxon>
        <taxon>Insecta</taxon>
        <taxon>Pterygota</taxon>
        <taxon>Neoptera</taxon>
        <taxon>Paraneoptera</taxon>
        <taxon>Hemiptera</taxon>
        <taxon>Sternorrhyncha</taxon>
        <taxon>Aphidomorpha</taxon>
        <taxon>Aphidoidea</taxon>
        <taxon>Aphididae</taxon>
        <taxon>Macrosiphini</taxon>
        <taxon>Macrosiphum</taxon>
    </lineage>
</organism>
<gene>
    <name evidence="1" type="ORF">MEUPH1_LOCUS2242</name>
</gene>
<reference evidence="1 2" key="1">
    <citation type="submission" date="2023-01" db="EMBL/GenBank/DDBJ databases">
        <authorList>
            <person name="Whitehead M."/>
        </authorList>
    </citation>
    <scope>NUCLEOTIDE SEQUENCE [LARGE SCALE GENOMIC DNA]</scope>
</reference>
<evidence type="ECO:0008006" key="3">
    <source>
        <dbReference type="Google" id="ProtNLM"/>
    </source>
</evidence>
<name>A0AAV0VNQ2_9HEMI</name>
<accession>A0AAV0VNQ2</accession>